<accession>A0A7R8UIR4</accession>
<keyword evidence="4" id="KW-1185">Reference proteome</keyword>
<name>A0A7R8UIR4_HERIL</name>
<evidence type="ECO:0000313" key="4">
    <source>
        <dbReference type="Proteomes" id="UP000594454"/>
    </source>
</evidence>
<keyword evidence="2" id="KW-0732">Signal</keyword>
<sequence>MKFITFAIAFIGAASAGYIAPAAPLLGGYAAPAFATGAPLAYSAPAIATAPALAAAPAFAAAPALAAAPVLAAAPALAYSTPVAFAAPAYAGYGFAAAPLALLKKKAAA</sequence>
<feature type="chain" id="PRO_5030574101" description="Cuticle protein 16.5" evidence="2">
    <location>
        <begin position="17"/>
        <end position="109"/>
    </location>
</feature>
<dbReference type="AlphaFoldDB" id="A0A7R8UIR4"/>
<proteinExistence type="predicted"/>
<keyword evidence="1" id="KW-0472">Membrane</keyword>
<keyword evidence="1" id="KW-1133">Transmembrane helix</keyword>
<gene>
    <name evidence="3" type="ORF">HERILL_LOCUS4715</name>
</gene>
<dbReference type="EMBL" id="LR899010">
    <property type="protein sequence ID" value="CAD7081617.1"/>
    <property type="molecule type" value="Genomic_DNA"/>
</dbReference>
<dbReference type="InParanoid" id="A0A7R8UIR4"/>
<feature type="transmembrane region" description="Helical" evidence="1">
    <location>
        <begin position="83"/>
        <end position="103"/>
    </location>
</feature>
<keyword evidence="1" id="KW-0812">Transmembrane</keyword>
<organism evidence="3 4">
    <name type="scientific">Hermetia illucens</name>
    <name type="common">Black soldier fly</name>
    <dbReference type="NCBI Taxonomy" id="343691"/>
    <lineage>
        <taxon>Eukaryota</taxon>
        <taxon>Metazoa</taxon>
        <taxon>Ecdysozoa</taxon>
        <taxon>Arthropoda</taxon>
        <taxon>Hexapoda</taxon>
        <taxon>Insecta</taxon>
        <taxon>Pterygota</taxon>
        <taxon>Neoptera</taxon>
        <taxon>Endopterygota</taxon>
        <taxon>Diptera</taxon>
        <taxon>Brachycera</taxon>
        <taxon>Stratiomyomorpha</taxon>
        <taxon>Stratiomyidae</taxon>
        <taxon>Hermetiinae</taxon>
        <taxon>Hermetia</taxon>
    </lineage>
</organism>
<dbReference type="Proteomes" id="UP000594454">
    <property type="component" value="Chromosome 2"/>
</dbReference>
<feature type="signal peptide" evidence="2">
    <location>
        <begin position="1"/>
        <end position="16"/>
    </location>
</feature>
<evidence type="ECO:0000256" key="1">
    <source>
        <dbReference type="SAM" id="Phobius"/>
    </source>
</evidence>
<evidence type="ECO:0000313" key="3">
    <source>
        <dbReference type="EMBL" id="CAD7081617.1"/>
    </source>
</evidence>
<evidence type="ECO:0008006" key="5">
    <source>
        <dbReference type="Google" id="ProtNLM"/>
    </source>
</evidence>
<protein>
    <recommendedName>
        <fullName evidence="5">Cuticle protein 16.5</fullName>
    </recommendedName>
</protein>
<evidence type="ECO:0000256" key="2">
    <source>
        <dbReference type="SAM" id="SignalP"/>
    </source>
</evidence>
<reference evidence="3 4" key="1">
    <citation type="submission" date="2020-11" db="EMBL/GenBank/DDBJ databases">
        <authorList>
            <person name="Wallbank WR R."/>
            <person name="Pardo Diaz C."/>
            <person name="Kozak K."/>
            <person name="Martin S."/>
            <person name="Jiggins C."/>
            <person name="Moest M."/>
            <person name="Warren A I."/>
            <person name="Generalovic N T."/>
            <person name="Byers J.R.P. K."/>
            <person name="Montejo-Kovacevich G."/>
            <person name="Yen C E."/>
        </authorList>
    </citation>
    <scope>NUCLEOTIDE SEQUENCE [LARGE SCALE GENOMIC DNA]</scope>
</reference>